<dbReference type="InterPro" id="IPR024581">
    <property type="entry name" value="TBD"/>
</dbReference>
<evidence type="ECO:0000256" key="1">
    <source>
        <dbReference type="ARBA" id="ARBA00022553"/>
    </source>
</evidence>
<dbReference type="GO" id="GO:0043124">
    <property type="term" value="P:negative regulation of canonical NF-kappaB signal transduction"/>
    <property type="evidence" value="ECO:0007669"/>
    <property type="project" value="InterPro"/>
</dbReference>
<dbReference type="Pfam" id="PF12845">
    <property type="entry name" value="TBD"/>
    <property type="match status" value="1"/>
</dbReference>
<evidence type="ECO:0000313" key="6">
    <source>
        <dbReference type="EMBL" id="KAG5834006.1"/>
    </source>
</evidence>
<evidence type="ECO:0000256" key="2">
    <source>
        <dbReference type="ARBA" id="ARBA00023054"/>
    </source>
</evidence>
<feature type="compositionally biased region" description="Pro residues" evidence="4">
    <location>
        <begin position="286"/>
        <end position="299"/>
    </location>
</feature>
<evidence type="ECO:0000313" key="7">
    <source>
        <dbReference type="Proteomes" id="UP001044222"/>
    </source>
</evidence>
<comment type="caution">
    <text evidence="6">The sequence shown here is derived from an EMBL/GenBank/DDBJ whole genome shotgun (WGS) entry which is preliminary data.</text>
</comment>
<dbReference type="Proteomes" id="UP001044222">
    <property type="component" value="Chromosome 16"/>
</dbReference>
<feature type="region of interest" description="Disordered" evidence="4">
    <location>
        <begin position="284"/>
        <end position="310"/>
    </location>
</feature>
<dbReference type="InterPro" id="IPR039669">
    <property type="entry name" value="TANK"/>
</dbReference>
<keyword evidence="7" id="KW-1185">Reference proteome</keyword>
<protein>
    <recommendedName>
        <fullName evidence="5">Tbk1/Ikki binding domain-containing protein</fullName>
    </recommendedName>
</protein>
<dbReference type="EMBL" id="JAFIRN010000016">
    <property type="protein sequence ID" value="KAG5834006.1"/>
    <property type="molecule type" value="Genomic_DNA"/>
</dbReference>
<dbReference type="PANTHER" id="PTHR15249">
    <property type="entry name" value="TRAF FAMILY MEMBER-ASSOCIATED NF-KAPPA-B ACTIVATOR"/>
    <property type="match status" value="1"/>
</dbReference>
<evidence type="ECO:0000256" key="4">
    <source>
        <dbReference type="SAM" id="MobiDB-lite"/>
    </source>
</evidence>
<evidence type="ECO:0000259" key="5">
    <source>
        <dbReference type="Pfam" id="PF12845"/>
    </source>
</evidence>
<sequence length="327" mass="36903">MENIGDQLKKAFEAYRQASIEKDSAKRELQQKTEYYQSYTQQLEQQIEDQNKLITELKALLSSAATKLASDEVSQKYPALQKQEVESLSSCDHHTEDLLCSHQMFLMRENMDTAEMPPCRLPRTSSVGNKDVLDVFWELQGHFQLIQALTRKQTNQLRKMSRRDNIANELQFSIPIQCTDVSAERRRGPLGSFSTAVRSRGRGGRRRRRRRTKRAGSWPRVPAARRCEPRGRALLLDSLMELSVRFPPSADGEREFLNSAVGNPAGAVTSVSMVTEEMSLGKAIPLPCPHTRAPPPPTSPTGYTRTPAGKPQTNSCPVYLIWNPFTV</sequence>
<keyword evidence="2 3" id="KW-0175">Coiled coil</keyword>
<dbReference type="PANTHER" id="PTHR15249:SF0">
    <property type="entry name" value="TRAF FAMILY MEMBER-ASSOCIATED NF-KAPPA-B ACTIVATOR"/>
    <property type="match status" value="1"/>
</dbReference>
<organism evidence="6 7">
    <name type="scientific">Anguilla anguilla</name>
    <name type="common">European freshwater eel</name>
    <name type="synonym">Muraena anguilla</name>
    <dbReference type="NCBI Taxonomy" id="7936"/>
    <lineage>
        <taxon>Eukaryota</taxon>
        <taxon>Metazoa</taxon>
        <taxon>Chordata</taxon>
        <taxon>Craniata</taxon>
        <taxon>Vertebrata</taxon>
        <taxon>Euteleostomi</taxon>
        <taxon>Actinopterygii</taxon>
        <taxon>Neopterygii</taxon>
        <taxon>Teleostei</taxon>
        <taxon>Anguilliformes</taxon>
        <taxon>Anguillidae</taxon>
        <taxon>Anguilla</taxon>
    </lineage>
</organism>
<feature type="compositionally biased region" description="Basic residues" evidence="4">
    <location>
        <begin position="199"/>
        <end position="214"/>
    </location>
</feature>
<feature type="domain" description="Tbk1/Ikki binding" evidence="5">
    <location>
        <begin position="130"/>
        <end position="180"/>
    </location>
</feature>
<proteinExistence type="predicted"/>
<name>A0A9D3LPA5_ANGAN</name>
<reference evidence="6" key="1">
    <citation type="submission" date="2021-01" db="EMBL/GenBank/DDBJ databases">
        <title>A chromosome-scale assembly of European eel, Anguilla anguilla.</title>
        <authorList>
            <person name="Henkel C."/>
            <person name="Jong-Raadsen S.A."/>
            <person name="Dufour S."/>
            <person name="Weltzien F.-A."/>
            <person name="Palstra A.P."/>
            <person name="Pelster B."/>
            <person name="Spaink H.P."/>
            <person name="Van Den Thillart G.E."/>
            <person name="Jansen H."/>
            <person name="Zahm M."/>
            <person name="Klopp C."/>
            <person name="Cedric C."/>
            <person name="Louis A."/>
            <person name="Berthelot C."/>
            <person name="Parey E."/>
            <person name="Roest Crollius H."/>
            <person name="Montfort J."/>
            <person name="Robinson-Rechavi M."/>
            <person name="Bucao C."/>
            <person name="Bouchez O."/>
            <person name="Gislard M."/>
            <person name="Lluch J."/>
            <person name="Milhes M."/>
            <person name="Lampietro C."/>
            <person name="Lopez Roques C."/>
            <person name="Donnadieu C."/>
            <person name="Braasch I."/>
            <person name="Desvignes T."/>
            <person name="Postlethwait J."/>
            <person name="Bobe J."/>
            <person name="Guiguen Y."/>
            <person name="Dirks R."/>
        </authorList>
    </citation>
    <scope>NUCLEOTIDE SEQUENCE</scope>
    <source>
        <strain evidence="6">Tag_6206</strain>
        <tissue evidence="6">Liver</tissue>
    </source>
</reference>
<feature type="region of interest" description="Disordered" evidence="4">
    <location>
        <begin position="191"/>
        <end position="221"/>
    </location>
</feature>
<keyword evidence="1" id="KW-0597">Phosphoprotein</keyword>
<dbReference type="AlphaFoldDB" id="A0A9D3LPA5"/>
<evidence type="ECO:0000256" key="3">
    <source>
        <dbReference type="SAM" id="Coils"/>
    </source>
</evidence>
<accession>A0A9D3LPA5</accession>
<feature type="coiled-coil region" evidence="3">
    <location>
        <begin position="8"/>
        <end position="60"/>
    </location>
</feature>
<gene>
    <name evidence="6" type="ORF">ANANG_G00282030</name>
</gene>